<dbReference type="InterPro" id="IPR001841">
    <property type="entry name" value="Znf_RING"/>
</dbReference>
<keyword evidence="10 13" id="KW-0472">Membrane</keyword>
<keyword evidence="5" id="KW-0479">Metal-binding</keyword>
<comment type="pathway">
    <text evidence="2">Protein modification; protein ubiquitination.</text>
</comment>
<keyword evidence="8" id="KW-0862">Zinc</keyword>
<dbReference type="CDD" id="cd16461">
    <property type="entry name" value="RING-H2_EL5-like"/>
    <property type="match status" value="1"/>
</dbReference>
<evidence type="ECO:0000256" key="1">
    <source>
        <dbReference type="ARBA" id="ARBA00004167"/>
    </source>
</evidence>
<dbReference type="Proteomes" id="UP001497457">
    <property type="component" value="Chromosome 15b"/>
</dbReference>
<evidence type="ECO:0000256" key="12">
    <source>
        <dbReference type="PROSITE-ProRule" id="PRU00175"/>
    </source>
</evidence>
<evidence type="ECO:0000256" key="13">
    <source>
        <dbReference type="SAM" id="Phobius"/>
    </source>
</evidence>
<keyword evidence="4 13" id="KW-0812">Transmembrane</keyword>
<evidence type="ECO:0000256" key="3">
    <source>
        <dbReference type="ARBA" id="ARBA00022679"/>
    </source>
</evidence>
<keyword evidence="6 12" id="KW-0863">Zinc-finger</keyword>
<feature type="domain" description="RING-type" evidence="14">
    <location>
        <begin position="96"/>
        <end position="138"/>
    </location>
</feature>
<organism evidence="15 16">
    <name type="scientific">Urochloa decumbens</name>
    <dbReference type="NCBI Taxonomy" id="240449"/>
    <lineage>
        <taxon>Eukaryota</taxon>
        <taxon>Viridiplantae</taxon>
        <taxon>Streptophyta</taxon>
        <taxon>Embryophyta</taxon>
        <taxon>Tracheophyta</taxon>
        <taxon>Spermatophyta</taxon>
        <taxon>Magnoliopsida</taxon>
        <taxon>Liliopsida</taxon>
        <taxon>Poales</taxon>
        <taxon>Poaceae</taxon>
        <taxon>PACMAD clade</taxon>
        <taxon>Panicoideae</taxon>
        <taxon>Panicodae</taxon>
        <taxon>Paniceae</taxon>
        <taxon>Melinidinae</taxon>
        <taxon>Urochloa</taxon>
    </lineage>
</organism>
<dbReference type="GO" id="GO:0016740">
    <property type="term" value="F:transferase activity"/>
    <property type="evidence" value="ECO:0007669"/>
    <property type="project" value="UniProtKB-KW"/>
</dbReference>
<evidence type="ECO:0000313" key="16">
    <source>
        <dbReference type="Proteomes" id="UP001497457"/>
    </source>
</evidence>
<accession>A0ABC8XSE3</accession>
<dbReference type="AlphaFoldDB" id="A0ABC8XSE3"/>
<proteinExistence type="inferred from homology"/>
<keyword evidence="9 13" id="KW-1133">Transmembrane helix</keyword>
<dbReference type="PANTHER" id="PTHR45768:SF25">
    <property type="entry name" value="RING-TYPE DOMAIN-CONTAINING PROTEIN"/>
    <property type="match status" value="1"/>
</dbReference>
<reference evidence="15" key="1">
    <citation type="submission" date="2024-10" db="EMBL/GenBank/DDBJ databases">
        <authorList>
            <person name="Ryan C."/>
        </authorList>
    </citation>
    <scope>NUCLEOTIDE SEQUENCE [LARGE SCALE GENOMIC DNA]</scope>
</reference>
<dbReference type="EMBL" id="OZ075125">
    <property type="protein sequence ID" value="CAL4930887.1"/>
    <property type="molecule type" value="Genomic_DNA"/>
</dbReference>
<comment type="similarity">
    <text evidence="11">Belongs to the RING-type zinc finger family. ATL subfamily.</text>
</comment>
<evidence type="ECO:0000313" key="15">
    <source>
        <dbReference type="EMBL" id="CAL4930887.1"/>
    </source>
</evidence>
<evidence type="ECO:0000256" key="8">
    <source>
        <dbReference type="ARBA" id="ARBA00022833"/>
    </source>
</evidence>
<name>A0ABC8XSE3_9POAL</name>
<dbReference type="PANTHER" id="PTHR45768">
    <property type="entry name" value="E3 UBIQUITIN-PROTEIN LIGASE RNF13-LIKE"/>
    <property type="match status" value="1"/>
</dbReference>
<evidence type="ECO:0000256" key="4">
    <source>
        <dbReference type="ARBA" id="ARBA00022692"/>
    </source>
</evidence>
<dbReference type="GO" id="GO:0016020">
    <property type="term" value="C:membrane"/>
    <property type="evidence" value="ECO:0007669"/>
    <property type="project" value="UniProtKB-SubCell"/>
</dbReference>
<dbReference type="Pfam" id="PF13639">
    <property type="entry name" value="zf-RING_2"/>
    <property type="match status" value="1"/>
</dbReference>
<dbReference type="Gene3D" id="3.30.40.10">
    <property type="entry name" value="Zinc/RING finger domain, C3HC4 (zinc finger)"/>
    <property type="match status" value="1"/>
</dbReference>
<evidence type="ECO:0000256" key="10">
    <source>
        <dbReference type="ARBA" id="ARBA00023136"/>
    </source>
</evidence>
<dbReference type="FunFam" id="3.30.40.10:FF:000457">
    <property type="entry name" value="RING-H2 finger protein ATL3"/>
    <property type="match status" value="1"/>
</dbReference>
<evidence type="ECO:0000256" key="6">
    <source>
        <dbReference type="ARBA" id="ARBA00022771"/>
    </source>
</evidence>
<evidence type="ECO:0000256" key="5">
    <source>
        <dbReference type="ARBA" id="ARBA00022723"/>
    </source>
</evidence>
<dbReference type="SMART" id="SM00184">
    <property type="entry name" value="RING"/>
    <property type="match status" value="1"/>
</dbReference>
<evidence type="ECO:0000256" key="11">
    <source>
        <dbReference type="ARBA" id="ARBA00024209"/>
    </source>
</evidence>
<evidence type="ECO:0000256" key="7">
    <source>
        <dbReference type="ARBA" id="ARBA00022786"/>
    </source>
</evidence>
<comment type="subcellular location">
    <subcellularLocation>
        <location evidence="1">Membrane</location>
        <topology evidence="1">Single-pass membrane protein</topology>
    </subcellularLocation>
</comment>
<protein>
    <recommendedName>
        <fullName evidence="14">RING-type domain-containing protein</fullName>
    </recommendedName>
</protein>
<keyword evidence="3" id="KW-0808">Transferase</keyword>
<sequence length="165" mass="17072">MEPSPSSSSSLLDGNLRFDLYAVLAALGLSAFLAVCFWRLYRLTVSARPEDMLPIAAPPSSCAGAGGKAALRQKDIAALPVFVHGAGAGGEAAVECAVCLAEMKDGERGRLLPGCGHRFHVECIDRWFRANSTCPICRAAAVSQPDAVATAKGGSPAQVTVAVQS</sequence>
<feature type="transmembrane region" description="Helical" evidence="13">
    <location>
        <begin position="20"/>
        <end position="41"/>
    </location>
</feature>
<evidence type="ECO:0000256" key="9">
    <source>
        <dbReference type="ARBA" id="ARBA00022989"/>
    </source>
</evidence>
<dbReference type="InterPro" id="IPR013083">
    <property type="entry name" value="Znf_RING/FYVE/PHD"/>
</dbReference>
<dbReference type="PROSITE" id="PS50089">
    <property type="entry name" value="ZF_RING_2"/>
    <property type="match status" value="1"/>
</dbReference>
<evidence type="ECO:0000259" key="14">
    <source>
        <dbReference type="PROSITE" id="PS50089"/>
    </source>
</evidence>
<keyword evidence="16" id="KW-1185">Reference proteome</keyword>
<keyword evidence="7" id="KW-0833">Ubl conjugation pathway</keyword>
<gene>
    <name evidence="15" type="ORF">URODEC1_LOCUS26743</name>
</gene>
<evidence type="ECO:0000256" key="2">
    <source>
        <dbReference type="ARBA" id="ARBA00004906"/>
    </source>
</evidence>
<dbReference type="GO" id="GO:0008270">
    <property type="term" value="F:zinc ion binding"/>
    <property type="evidence" value="ECO:0007669"/>
    <property type="project" value="UniProtKB-KW"/>
</dbReference>
<dbReference type="SUPFAM" id="SSF57850">
    <property type="entry name" value="RING/U-box"/>
    <property type="match status" value="1"/>
</dbReference>